<dbReference type="EMBL" id="QOUX01000001">
    <property type="protein sequence ID" value="RXJ04570.1"/>
    <property type="molecule type" value="Genomic_DNA"/>
</dbReference>
<organism evidence="2 3">
    <name type="scientific">Anaerobacillus alkaliphilus</name>
    <dbReference type="NCBI Taxonomy" id="1548597"/>
    <lineage>
        <taxon>Bacteria</taxon>
        <taxon>Bacillati</taxon>
        <taxon>Bacillota</taxon>
        <taxon>Bacilli</taxon>
        <taxon>Bacillales</taxon>
        <taxon>Bacillaceae</taxon>
        <taxon>Anaerobacillus</taxon>
    </lineage>
</organism>
<gene>
    <name evidence="2" type="ORF">DS745_04075</name>
</gene>
<sequence>MENLRSICFIGLVLCLLAACSSTETIEHIEVFVINTSEQNNAGFFGTTGYKKVNAITLIEDGKHHIKTDIKAIEDFYDINGAYLKTEIIQSKHQRSKVTLAEDGEDIKQELGQPSTILIPDDHLQDFRLDDLTDNEKEKVRKHVLSLIKDL</sequence>
<evidence type="ECO:0008006" key="4">
    <source>
        <dbReference type="Google" id="ProtNLM"/>
    </source>
</evidence>
<dbReference type="Proteomes" id="UP000290649">
    <property type="component" value="Unassembled WGS sequence"/>
</dbReference>
<evidence type="ECO:0000313" key="2">
    <source>
        <dbReference type="EMBL" id="RXJ04570.1"/>
    </source>
</evidence>
<accession>A0A4Q0VYP0</accession>
<dbReference type="AlphaFoldDB" id="A0A4Q0VYP0"/>
<dbReference type="OrthoDB" id="2876929at2"/>
<evidence type="ECO:0000256" key="1">
    <source>
        <dbReference type="SAM" id="SignalP"/>
    </source>
</evidence>
<comment type="caution">
    <text evidence="2">The sequence shown here is derived from an EMBL/GenBank/DDBJ whole genome shotgun (WGS) entry which is preliminary data.</text>
</comment>
<name>A0A4Q0VYP0_9BACI</name>
<reference evidence="2 3" key="1">
    <citation type="journal article" date="2019" name="Int. J. Syst. Evol. Microbiol.">
        <title>Anaerobacillus alkaliphilus sp. nov., a novel alkaliphilic and moderately halophilic bacterium.</title>
        <authorList>
            <person name="Borsodi A.K."/>
            <person name="Aszalos J.M."/>
            <person name="Bihari P."/>
            <person name="Nagy I."/>
            <person name="Schumann P."/>
            <person name="Sproer C."/>
            <person name="Kovacs A.L."/>
            <person name="Boka K."/>
            <person name="Dobosy P."/>
            <person name="Ovari M."/>
            <person name="Szili-Kovacs T."/>
            <person name="Toth E."/>
        </authorList>
    </citation>
    <scope>NUCLEOTIDE SEQUENCE [LARGE SCALE GENOMIC DNA]</scope>
    <source>
        <strain evidence="2 3">B16-10</strain>
    </source>
</reference>
<feature type="chain" id="PRO_5038706573" description="DUF4825 domain-containing protein" evidence="1">
    <location>
        <begin position="19"/>
        <end position="151"/>
    </location>
</feature>
<protein>
    <recommendedName>
        <fullName evidence="4">DUF4825 domain-containing protein</fullName>
    </recommendedName>
</protein>
<dbReference type="RefSeq" id="WP_129076917.1">
    <property type="nucleotide sequence ID" value="NZ_QOUX01000001.1"/>
</dbReference>
<feature type="signal peptide" evidence="1">
    <location>
        <begin position="1"/>
        <end position="18"/>
    </location>
</feature>
<keyword evidence="1" id="KW-0732">Signal</keyword>
<evidence type="ECO:0000313" key="3">
    <source>
        <dbReference type="Proteomes" id="UP000290649"/>
    </source>
</evidence>
<dbReference type="PROSITE" id="PS51257">
    <property type="entry name" value="PROKAR_LIPOPROTEIN"/>
    <property type="match status" value="1"/>
</dbReference>
<keyword evidence="3" id="KW-1185">Reference proteome</keyword>
<proteinExistence type="predicted"/>